<dbReference type="OrthoDB" id="3133286at2759"/>
<feature type="region of interest" description="Disordered" evidence="1">
    <location>
        <begin position="600"/>
        <end position="666"/>
    </location>
</feature>
<dbReference type="EMBL" id="ML213708">
    <property type="protein sequence ID" value="TFK31787.1"/>
    <property type="molecule type" value="Genomic_DNA"/>
</dbReference>
<protein>
    <submittedName>
        <fullName evidence="2">Uncharacterized protein</fullName>
    </submittedName>
</protein>
<keyword evidence="3" id="KW-1185">Reference proteome</keyword>
<feature type="compositionally biased region" description="Basic and acidic residues" evidence="1">
    <location>
        <begin position="536"/>
        <end position="547"/>
    </location>
</feature>
<feature type="compositionally biased region" description="Basic and acidic residues" evidence="1">
    <location>
        <begin position="650"/>
        <end position="666"/>
    </location>
</feature>
<feature type="region of interest" description="Disordered" evidence="1">
    <location>
        <begin position="1"/>
        <end position="204"/>
    </location>
</feature>
<dbReference type="Proteomes" id="UP000308652">
    <property type="component" value="Unassembled WGS sequence"/>
</dbReference>
<gene>
    <name evidence="2" type="ORF">BDQ12DRAFT_82280</name>
</gene>
<feature type="compositionally biased region" description="Acidic residues" evidence="1">
    <location>
        <begin position="637"/>
        <end position="649"/>
    </location>
</feature>
<evidence type="ECO:0000313" key="3">
    <source>
        <dbReference type="Proteomes" id="UP000308652"/>
    </source>
</evidence>
<feature type="compositionally biased region" description="Polar residues" evidence="1">
    <location>
        <begin position="1"/>
        <end position="12"/>
    </location>
</feature>
<reference evidence="2 3" key="1">
    <citation type="journal article" date="2019" name="Nat. Ecol. Evol.">
        <title>Megaphylogeny resolves global patterns of mushroom evolution.</title>
        <authorList>
            <person name="Varga T."/>
            <person name="Krizsan K."/>
            <person name="Foldi C."/>
            <person name="Dima B."/>
            <person name="Sanchez-Garcia M."/>
            <person name="Sanchez-Ramirez S."/>
            <person name="Szollosi G.J."/>
            <person name="Szarkandi J.G."/>
            <person name="Papp V."/>
            <person name="Albert L."/>
            <person name="Andreopoulos W."/>
            <person name="Angelini C."/>
            <person name="Antonin V."/>
            <person name="Barry K.W."/>
            <person name="Bougher N.L."/>
            <person name="Buchanan P."/>
            <person name="Buyck B."/>
            <person name="Bense V."/>
            <person name="Catcheside P."/>
            <person name="Chovatia M."/>
            <person name="Cooper J."/>
            <person name="Damon W."/>
            <person name="Desjardin D."/>
            <person name="Finy P."/>
            <person name="Geml J."/>
            <person name="Haridas S."/>
            <person name="Hughes K."/>
            <person name="Justo A."/>
            <person name="Karasinski D."/>
            <person name="Kautmanova I."/>
            <person name="Kiss B."/>
            <person name="Kocsube S."/>
            <person name="Kotiranta H."/>
            <person name="LaButti K.M."/>
            <person name="Lechner B.E."/>
            <person name="Liimatainen K."/>
            <person name="Lipzen A."/>
            <person name="Lukacs Z."/>
            <person name="Mihaltcheva S."/>
            <person name="Morgado L.N."/>
            <person name="Niskanen T."/>
            <person name="Noordeloos M.E."/>
            <person name="Ohm R.A."/>
            <person name="Ortiz-Santana B."/>
            <person name="Ovrebo C."/>
            <person name="Racz N."/>
            <person name="Riley R."/>
            <person name="Savchenko A."/>
            <person name="Shiryaev A."/>
            <person name="Soop K."/>
            <person name="Spirin V."/>
            <person name="Szebenyi C."/>
            <person name="Tomsovsky M."/>
            <person name="Tulloss R.E."/>
            <person name="Uehling J."/>
            <person name="Grigoriev I.V."/>
            <person name="Vagvolgyi C."/>
            <person name="Papp T."/>
            <person name="Martin F.M."/>
            <person name="Miettinen O."/>
            <person name="Hibbett D.S."/>
            <person name="Nagy L.G."/>
        </authorList>
    </citation>
    <scope>NUCLEOTIDE SEQUENCE [LARGE SCALE GENOMIC DNA]</scope>
    <source>
        <strain evidence="2 3">CBS 166.37</strain>
    </source>
</reference>
<sequence length="666" mass="73286">MASSDTNTNPSSPVIVTVPAATAPVERIQNSGHTEGTHRSTEKSWQQKMGQNAQEKQDKPQRVRTKRPKNNKHVTQNGEALAAASDRAQIDEGAPPTHDSGRADDGARRGSVRGGQVRGRGRGQTRGGGGSGSGGIGQRQPAPLTEGGEGVGGNSWRENRPMRGEVQLPHAPQAERGPRVEQVPRGLRMQQEQRSNRQQREPPRARAFEIALQAANRRQEAGKGQAQPSTSTNGASVDKAVGSTSTTATTATTTAPLSDNSAPPPDAMQPTTSTTTSQPVNSKPAGKKKAKPTRAAKLAKQAAHYALVLDAARAVVSILHSRKIRCAVFGSLACRLYGDHEEAGKGKGRCPKDVDLLITQEGPAESHLSAADLKTLILSSNPRHFYLKLPRDPEATYRILYYRSEYLGPESKVDILTPGTMLLPPVMEKDVCWLGPVEPELNDLHGTGIEGFGLNGLRTAALRAEIPLVPFPVLLLHKLQGWDDHRLAKEKHKRDKMAQDTKDIVRLLAMKTQVEGMRSGWDRRVNEGAPSLVQDRQQEDASTKEQDSPDEWSNPLLFPAPDGPEFMRLSRHRVRIFCTRFPDKSKLWKEFGFAVQPLTEEELKDEKSREEEAVKEGEKEEKERREREDEGGRGGEDSEDEDEEDEEVAEVVKEEKEHERREEAQA</sequence>
<feature type="compositionally biased region" description="Gly residues" evidence="1">
    <location>
        <begin position="112"/>
        <end position="137"/>
    </location>
</feature>
<feature type="compositionally biased region" description="Basic residues" evidence="1">
    <location>
        <begin position="62"/>
        <end position="72"/>
    </location>
</feature>
<name>A0A5C3LFY1_9AGAR</name>
<feature type="compositionally biased region" description="Polar residues" evidence="1">
    <location>
        <begin position="226"/>
        <end position="235"/>
    </location>
</feature>
<dbReference type="AlphaFoldDB" id="A0A5C3LFY1"/>
<feature type="compositionally biased region" description="Low complexity" evidence="1">
    <location>
        <begin position="269"/>
        <end position="279"/>
    </location>
</feature>
<feature type="compositionally biased region" description="Basic residues" evidence="1">
    <location>
        <begin position="285"/>
        <end position="294"/>
    </location>
</feature>
<evidence type="ECO:0000313" key="2">
    <source>
        <dbReference type="EMBL" id="TFK31787.1"/>
    </source>
</evidence>
<feature type="region of interest" description="Disordered" evidence="1">
    <location>
        <begin position="519"/>
        <end position="561"/>
    </location>
</feature>
<feature type="compositionally biased region" description="Low complexity" evidence="1">
    <location>
        <begin position="13"/>
        <end position="25"/>
    </location>
</feature>
<feature type="region of interest" description="Disordered" evidence="1">
    <location>
        <begin position="216"/>
        <end position="296"/>
    </location>
</feature>
<feature type="compositionally biased region" description="Basic and acidic residues" evidence="1">
    <location>
        <begin position="194"/>
        <end position="204"/>
    </location>
</feature>
<feature type="compositionally biased region" description="Polar residues" evidence="1">
    <location>
        <begin position="43"/>
        <end position="54"/>
    </location>
</feature>
<feature type="compositionally biased region" description="Low complexity" evidence="1">
    <location>
        <begin position="243"/>
        <end position="255"/>
    </location>
</feature>
<feature type="compositionally biased region" description="Basic and acidic residues" evidence="1">
    <location>
        <begin position="604"/>
        <end position="636"/>
    </location>
</feature>
<accession>A0A5C3LFY1</accession>
<organism evidence="2 3">
    <name type="scientific">Crucibulum laeve</name>
    <dbReference type="NCBI Taxonomy" id="68775"/>
    <lineage>
        <taxon>Eukaryota</taxon>
        <taxon>Fungi</taxon>
        <taxon>Dikarya</taxon>
        <taxon>Basidiomycota</taxon>
        <taxon>Agaricomycotina</taxon>
        <taxon>Agaricomycetes</taxon>
        <taxon>Agaricomycetidae</taxon>
        <taxon>Agaricales</taxon>
        <taxon>Agaricineae</taxon>
        <taxon>Nidulariaceae</taxon>
        <taxon>Crucibulum</taxon>
    </lineage>
</organism>
<feature type="compositionally biased region" description="Basic and acidic residues" evidence="1">
    <location>
        <begin position="99"/>
        <end position="108"/>
    </location>
</feature>
<proteinExistence type="predicted"/>
<evidence type="ECO:0000256" key="1">
    <source>
        <dbReference type="SAM" id="MobiDB-lite"/>
    </source>
</evidence>